<dbReference type="EMBL" id="RGOB01000194">
    <property type="protein sequence ID" value="NCU53545.1"/>
    <property type="molecule type" value="Genomic_DNA"/>
</dbReference>
<accession>A0A966HQY3</accession>
<organism evidence="10 11">
    <name type="scientific">Candidatus Fonsibacter lacus</name>
    <dbReference type="NCBI Taxonomy" id="2576439"/>
    <lineage>
        <taxon>Bacteria</taxon>
        <taxon>Pseudomonadati</taxon>
        <taxon>Pseudomonadota</taxon>
        <taxon>Alphaproteobacteria</taxon>
        <taxon>Candidatus Pelagibacterales</taxon>
        <taxon>Candidatus Pelagibacterales incertae sedis</taxon>
        <taxon>Candidatus Fonsibacter</taxon>
    </lineage>
</organism>
<evidence type="ECO:0000259" key="9">
    <source>
        <dbReference type="Pfam" id="PF00218"/>
    </source>
</evidence>
<evidence type="ECO:0000256" key="7">
    <source>
        <dbReference type="ARBA" id="ARBA00023141"/>
    </source>
</evidence>
<evidence type="ECO:0000256" key="4">
    <source>
        <dbReference type="ARBA" id="ARBA00022605"/>
    </source>
</evidence>
<dbReference type="PANTHER" id="PTHR22854">
    <property type="entry name" value="TRYPTOPHAN BIOSYNTHESIS PROTEIN"/>
    <property type="match status" value="1"/>
</dbReference>
<dbReference type="SUPFAM" id="SSF51366">
    <property type="entry name" value="Ribulose-phoshate binding barrel"/>
    <property type="match status" value="1"/>
</dbReference>
<dbReference type="InterPro" id="IPR013785">
    <property type="entry name" value="Aldolase_TIM"/>
</dbReference>
<evidence type="ECO:0000256" key="3">
    <source>
        <dbReference type="ARBA" id="ARBA00012362"/>
    </source>
</evidence>
<comment type="caution">
    <text evidence="10">The sequence shown here is derived from an EMBL/GenBank/DDBJ whole genome shotgun (WGS) entry which is preliminary data.</text>
</comment>
<evidence type="ECO:0000256" key="5">
    <source>
        <dbReference type="ARBA" id="ARBA00022793"/>
    </source>
</evidence>
<dbReference type="Pfam" id="PF00218">
    <property type="entry name" value="IGPS"/>
    <property type="match status" value="1"/>
</dbReference>
<feature type="non-terminal residue" evidence="10">
    <location>
        <position position="1"/>
    </location>
</feature>
<dbReference type="Gene3D" id="3.20.20.70">
    <property type="entry name" value="Aldolase class I"/>
    <property type="match status" value="1"/>
</dbReference>
<evidence type="ECO:0000256" key="1">
    <source>
        <dbReference type="ARBA" id="ARBA00001633"/>
    </source>
</evidence>
<comment type="pathway">
    <text evidence="2">Amino-acid biosynthesis; L-tryptophan biosynthesis; L-tryptophan from chorismate: step 4/5.</text>
</comment>
<evidence type="ECO:0000256" key="2">
    <source>
        <dbReference type="ARBA" id="ARBA00004696"/>
    </source>
</evidence>
<dbReference type="InterPro" id="IPR045186">
    <property type="entry name" value="Indole-3-glycerol_P_synth"/>
</dbReference>
<dbReference type="GO" id="GO:0004425">
    <property type="term" value="F:indole-3-glycerol-phosphate synthase activity"/>
    <property type="evidence" value="ECO:0007669"/>
    <property type="project" value="UniProtKB-EC"/>
</dbReference>
<evidence type="ECO:0000313" key="10">
    <source>
        <dbReference type="EMBL" id="NCU53545.1"/>
    </source>
</evidence>
<keyword evidence="6" id="KW-0822">Tryptophan biosynthesis</keyword>
<feature type="domain" description="Indole-3-glycerol phosphate synthase" evidence="9">
    <location>
        <begin position="1"/>
        <end position="141"/>
    </location>
</feature>
<keyword evidence="5" id="KW-0210">Decarboxylase</keyword>
<dbReference type="EC" id="4.1.1.48" evidence="3"/>
<comment type="catalytic activity">
    <reaction evidence="1">
        <text>1-(2-carboxyphenylamino)-1-deoxy-D-ribulose 5-phosphate + H(+) = (1S,2R)-1-C-(indol-3-yl)glycerol 3-phosphate + CO2 + H2O</text>
        <dbReference type="Rhea" id="RHEA:23476"/>
        <dbReference type="ChEBI" id="CHEBI:15377"/>
        <dbReference type="ChEBI" id="CHEBI:15378"/>
        <dbReference type="ChEBI" id="CHEBI:16526"/>
        <dbReference type="ChEBI" id="CHEBI:58613"/>
        <dbReference type="ChEBI" id="CHEBI:58866"/>
        <dbReference type="EC" id="4.1.1.48"/>
    </reaction>
</comment>
<keyword evidence="7" id="KW-0057">Aromatic amino acid biosynthesis</keyword>
<gene>
    <name evidence="10" type="ORF">EBX74_04610</name>
</gene>
<dbReference type="GO" id="GO:0004640">
    <property type="term" value="F:phosphoribosylanthranilate isomerase activity"/>
    <property type="evidence" value="ECO:0007669"/>
    <property type="project" value="TreeGrafter"/>
</dbReference>
<dbReference type="AlphaFoldDB" id="A0A966HQY3"/>
<evidence type="ECO:0000256" key="6">
    <source>
        <dbReference type="ARBA" id="ARBA00022822"/>
    </source>
</evidence>
<dbReference type="GO" id="GO:0000162">
    <property type="term" value="P:L-tryptophan biosynthetic process"/>
    <property type="evidence" value="ECO:0007669"/>
    <property type="project" value="UniProtKB-KW"/>
</dbReference>
<dbReference type="CDD" id="cd00331">
    <property type="entry name" value="IGPS"/>
    <property type="match status" value="1"/>
</dbReference>
<dbReference type="InterPro" id="IPR011060">
    <property type="entry name" value="RibuloseP-bd_barrel"/>
</dbReference>
<dbReference type="InterPro" id="IPR013798">
    <property type="entry name" value="Indole-3-glycerol_P_synth_dom"/>
</dbReference>
<proteinExistence type="predicted"/>
<evidence type="ECO:0000313" key="11">
    <source>
        <dbReference type="Proteomes" id="UP000747791"/>
    </source>
</evidence>
<keyword evidence="8" id="KW-0456">Lyase</keyword>
<name>A0A966HQY3_9PROT</name>
<evidence type="ECO:0000256" key="8">
    <source>
        <dbReference type="ARBA" id="ARBA00023239"/>
    </source>
</evidence>
<reference evidence="10" key="1">
    <citation type="submission" date="2018-10" db="EMBL/GenBank/DDBJ databases">
        <title>Iterative Subtractive Binning of Freshwater Chronoseries Metagenomes Recovers Nearly Complete Genomes from over Four Hundred Novel Species.</title>
        <authorList>
            <person name="Rodriguez-R L.M."/>
            <person name="Tsementzi D."/>
            <person name="Luo C."/>
            <person name="Konstantinidis K.T."/>
        </authorList>
    </citation>
    <scope>NUCLEOTIDE SEQUENCE</scope>
    <source>
        <strain evidence="10">WB8_2A_004</strain>
    </source>
</reference>
<protein>
    <recommendedName>
        <fullName evidence="3">indole-3-glycerol-phosphate synthase</fullName>
        <ecNumber evidence="3">4.1.1.48</ecNumber>
    </recommendedName>
</protein>
<sequence length="143" mass="16276">KDFFIDPYQIYEAKFYGADCILILLSAMKKKLAKELYNIANKCGMDTIVEVHNADEMAIALDFKKSIIGINNRNLKTFEIDINNSISLYKKFNLKNRVVVSESGINSKNDILNICKKTNIKTFLIGESLIKSNNIKNKISSFL</sequence>
<keyword evidence="4" id="KW-0028">Amino-acid biosynthesis</keyword>
<dbReference type="Proteomes" id="UP000747791">
    <property type="component" value="Unassembled WGS sequence"/>
</dbReference>
<dbReference type="PANTHER" id="PTHR22854:SF2">
    <property type="entry name" value="INDOLE-3-GLYCEROL-PHOSPHATE SYNTHASE"/>
    <property type="match status" value="1"/>
</dbReference>